<dbReference type="AlphaFoldDB" id="A0A4S2D7X8"/>
<dbReference type="SUPFAM" id="SSF56784">
    <property type="entry name" value="HAD-like"/>
    <property type="match status" value="1"/>
</dbReference>
<comment type="caution">
    <text evidence="1">The sequence shown here is derived from an EMBL/GenBank/DDBJ whole genome shotgun (WGS) entry which is preliminary data.</text>
</comment>
<dbReference type="GO" id="GO:0016791">
    <property type="term" value="F:phosphatase activity"/>
    <property type="evidence" value="ECO:0007669"/>
    <property type="project" value="UniProtKB-ARBA"/>
</dbReference>
<dbReference type="Gene3D" id="1.10.150.240">
    <property type="entry name" value="Putative phosphatase, domain 2"/>
    <property type="match status" value="1"/>
</dbReference>
<dbReference type="FunFam" id="3.40.50.1000:FF:000022">
    <property type="entry name" value="Phosphoglycolate phosphatase"/>
    <property type="match status" value="1"/>
</dbReference>
<evidence type="ECO:0000313" key="1">
    <source>
        <dbReference type="EMBL" id="TGY37415.1"/>
    </source>
</evidence>
<dbReference type="Gene3D" id="3.40.50.1000">
    <property type="entry name" value="HAD superfamily/HAD-like"/>
    <property type="match status" value="1"/>
</dbReference>
<dbReference type="InterPro" id="IPR023198">
    <property type="entry name" value="PGP-like_dom2"/>
</dbReference>
<dbReference type="EMBL" id="SRYW01000001">
    <property type="protein sequence ID" value="TGY37415.1"/>
    <property type="molecule type" value="Genomic_DNA"/>
</dbReference>
<dbReference type="Proteomes" id="UP000306631">
    <property type="component" value="Unassembled WGS sequence"/>
</dbReference>
<dbReference type="Pfam" id="PF13419">
    <property type="entry name" value="HAD_2"/>
    <property type="match status" value="1"/>
</dbReference>
<dbReference type="PANTHER" id="PTHR43434:SF20">
    <property type="entry name" value="5'-NUCLEOTIDASE"/>
    <property type="match status" value="1"/>
</dbReference>
<organism evidence="1 2">
    <name type="scientific">Stenotrophomonas maltophilia</name>
    <name type="common">Pseudomonas maltophilia</name>
    <name type="synonym">Xanthomonas maltophilia</name>
    <dbReference type="NCBI Taxonomy" id="40324"/>
    <lineage>
        <taxon>Bacteria</taxon>
        <taxon>Pseudomonadati</taxon>
        <taxon>Pseudomonadota</taxon>
        <taxon>Gammaproteobacteria</taxon>
        <taxon>Lysobacterales</taxon>
        <taxon>Lysobacteraceae</taxon>
        <taxon>Stenotrophomonas</taxon>
        <taxon>Stenotrophomonas maltophilia group</taxon>
    </lineage>
</organism>
<dbReference type="GO" id="GO:0004713">
    <property type="term" value="F:protein tyrosine kinase activity"/>
    <property type="evidence" value="ECO:0007669"/>
    <property type="project" value="TreeGrafter"/>
</dbReference>
<dbReference type="OrthoDB" id="9792518at2"/>
<gene>
    <name evidence="1" type="ORF">E5352_00650</name>
</gene>
<dbReference type="InterPro" id="IPR050155">
    <property type="entry name" value="HAD-like_hydrolase_sf"/>
</dbReference>
<keyword evidence="1" id="KW-0378">Hydrolase</keyword>
<protein>
    <submittedName>
        <fullName evidence="1">HAD family hydrolase</fullName>
    </submittedName>
</protein>
<dbReference type="InterPro" id="IPR036412">
    <property type="entry name" value="HAD-like_sf"/>
</dbReference>
<dbReference type="InterPro" id="IPR023214">
    <property type="entry name" value="HAD_sf"/>
</dbReference>
<sequence length="219" mass="24295">MGRPAVEARATLFFDLDGTLIDSAVGITRCVAHALTALDRPVPPEEELRRWIGPSLRTSFAPLFDDPAQVEQAVAFYRERFEVLGWEEHVVYPQIGQVVQALHERGHRLAIVTAKNEPHARRIIEHLPFGGCFEDVIGATLDGSRSEKPQLVAEALRRLSRVPEQCWMIGDRRMDIAGARHHAMRNIGVLWGFGGADELRDAGAQHIAASPEALLSLID</sequence>
<evidence type="ECO:0000313" key="2">
    <source>
        <dbReference type="Proteomes" id="UP000306631"/>
    </source>
</evidence>
<reference evidence="1 2" key="1">
    <citation type="submission" date="2019-04" db="EMBL/GenBank/DDBJ databases">
        <title>Microbes associate with the intestines of laboratory mice.</title>
        <authorList>
            <person name="Navarre W."/>
            <person name="Wong E."/>
            <person name="Huang K."/>
            <person name="Tropini C."/>
            <person name="Ng K."/>
            <person name="Yu B."/>
        </authorList>
    </citation>
    <scope>NUCLEOTIDE SEQUENCE [LARGE SCALE GENOMIC DNA]</scope>
    <source>
        <strain evidence="1 2">NM62_B4-13</strain>
    </source>
</reference>
<name>A0A4S2D7X8_STEMA</name>
<dbReference type="GO" id="GO:0005829">
    <property type="term" value="C:cytosol"/>
    <property type="evidence" value="ECO:0007669"/>
    <property type="project" value="TreeGrafter"/>
</dbReference>
<accession>A0A4S2D7X8</accession>
<proteinExistence type="predicted"/>
<dbReference type="PANTHER" id="PTHR43434">
    <property type="entry name" value="PHOSPHOGLYCOLATE PHOSPHATASE"/>
    <property type="match status" value="1"/>
</dbReference>
<dbReference type="InterPro" id="IPR041492">
    <property type="entry name" value="HAD_2"/>
</dbReference>